<evidence type="ECO:0000256" key="3">
    <source>
        <dbReference type="ARBA" id="ARBA00022763"/>
    </source>
</evidence>
<dbReference type="EMBL" id="BAAAMK010000004">
    <property type="protein sequence ID" value="GAA1957039.1"/>
    <property type="molecule type" value="Genomic_DNA"/>
</dbReference>
<dbReference type="InterPro" id="IPR011257">
    <property type="entry name" value="DNA_glycosylase"/>
</dbReference>
<dbReference type="PANTHER" id="PTHR43003:SF6">
    <property type="entry name" value="DNA GLYCOSYLASE"/>
    <property type="match status" value="1"/>
</dbReference>
<comment type="caution">
    <text evidence="6">The sequence shown here is derived from an EMBL/GenBank/DDBJ whole genome shotgun (WGS) entry which is preliminary data.</text>
</comment>
<gene>
    <name evidence="6" type="ORF">GCM10009717_24170</name>
</gene>
<dbReference type="EC" id="3.2.2.21" evidence="2"/>
<comment type="catalytic activity">
    <reaction evidence="1">
        <text>Hydrolysis of alkylated DNA, releasing 3-methyladenine, 3-methylguanine, 7-methylguanine and 7-methyladenine.</text>
        <dbReference type="EC" id="3.2.2.21"/>
    </reaction>
</comment>
<name>A0ABN2QRA8_9MICO</name>
<organism evidence="6 7">
    <name type="scientific">Agromyces allii</name>
    <dbReference type="NCBI Taxonomy" id="393607"/>
    <lineage>
        <taxon>Bacteria</taxon>
        <taxon>Bacillati</taxon>
        <taxon>Actinomycetota</taxon>
        <taxon>Actinomycetes</taxon>
        <taxon>Micrococcales</taxon>
        <taxon>Microbacteriaceae</taxon>
        <taxon>Agromyces</taxon>
    </lineage>
</organism>
<dbReference type="SUPFAM" id="SSF48150">
    <property type="entry name" value="DNA-glycosylase"/>
    <property type="match status" value="1"/>
</dbReference>
<reference evidence="6 7" key="1">
    <citation type="journal article" date="2019" name="Int. J. Syst. Evol. Microbiol.">
        <title>The Global Catalogue of Microorganisms (GCM) 10K type strain sequencing project: providing services to taxonomists for standard genome sequencing and annotation.</title>
        <authorList>
            <consortium name="The Broad Institute Genomics Platform"/>
            <consortium name="The Broad Institute Genome Sequencing Center for Infectious Disease"/>
            <person name="Wu L."/>
            <person name="Ma J."/>
        </authorList>
    </citation>
    <scope>NUCLEOTIDE SEQUENCE [LARGE SCALE GENOMIC DNA]</scope>
    <source>
        <strain evidence="6 7">JCM 13584</strain>
    </source>
</reference>
<protein>
    <recommendedName>
        <fullName evidence="2">DNA-3-methyladenine glycosylase II</fullName>
        <ecNumber evidence="2">3.2.2.21</ecNumber>
    </recommendedName>
</protein>
<keyword evidence="4" id="KW-0234">DNA repair</keyword>
<proteinExistence type="predicted"/>
<sequence>MTWTPRHPTDLARTVGVLRRGAGDPTFHRGADGSFWRTTRTTSGVATVRYSQVGAVELRVQAWGPGAADAAAEAPVVLGEGDDPASFDPIIPLLAEAHRRIPGLRMLRTGRVIESLVPAILEQKVITLQAHDSWRALVHRFGDDAPGPVPSGLARPMKVAPTAEVWRRIPSWEWHRAGVDPQRSRTIVNAARYAARLEEASGMSPADAAARLMLMPGVGVWTAAEVAQRAFGDPDALAVGDYHLANYLGHALWGRDMTDDEMVEAMAPWAGHRQRVVRLLGAAGVAGRPKRGPRMPFVDHRAR</sequence>
<evidence type="ECO:0000313" key="6">
    <source>
        <dbReference type="EMBL" id="GAA1957039.1"/>
    </source>
</evidence>
<evidence type="ECO:0000256" key="1">
    <source>
        <dbReference type="ARBA" id="ARBA00000086"/>
    </source>
</evidence>
<dbReference type="InterPro" id="IPR051912">
    <property type="entry name" value="Alkylbase_DNA_Glycosylase/TA"/>
</dbReference>
<feature type="domain" description="HhH-GPD" evidence="5">
    <location>
        <begin position="121"/>
        <end position="303"/>
    </location>
</feature>
<dbReference type="SMART" id="SM00478">
    <property type="entry name" value="ENDO3c"/>
    <property type="match status" value="1"/>
</dbReference>
<evidence type="ECO:0000259" key="5">
    <source>
        <dbReference type="SMART" id="SM00478"/>
    </source>
</evidence>
<accession>A0ABN2QRA8</accession>
<evidence type="ECO:0000313" key="7">
    <source>
        <dbReference type="Proteomes" id="UP001499954"/>
    </source>
</evidence>
<dbReference type="PANTHER" id="PTHR43003">
    <property type="entry name" value="DNA-3-METHYLADENINE GLYCOSYLASE"/>
    <property type="match status" value="1"/>
</dbReference>
<evidence type="ECO:0000256" key="2">
    <source>
        <dbReference type="ARBA" id="ARBA00012000"/>
    </source>
</evidence>
<keyword evidence="7" id="KW-1185">Reference proteome</keyword>
<dbReference type="Proteomes" id="UP001499954">
    <property type="component" value="Unassembled WGS sequence"/>
</dbReference>
<dbReference type="InterPro" id="IPR003265">
    <property type="entry name" value="HhH-GPD_domain"/>
</dbReference>
<dbReference type="Gene3D" id="1.10.340.30">
    <property type="entry name" value="Hypothetical protein, domain 2"/>
    <property type="match status" value="1"/>
</dbReference>
<keyword evidence="3" id="KW-0227">DNA damage</keyword>
<evidence type="ECO:0000256" key="4">
    <source>
        <dbReference type="ARBA" id="ARBA00023204"/>
    </source>
</evidence>
<dbReference type="CDD" id="cd00056">
    <property type="entry name" value="ENDO3c"/>
    <property type="match status" value="1"/>
</dbReference>